<name>A0ABQ9ZTA8_9CRUS</name>
<protein>
    <submittedName>
        <fullName evidence="1">Uncharacterized protein</fullName>
    </submittedName>
</protein>
<dbReference type="Proteomes" id="UP001234178">
    <property type="component" value="Unassembled WGS sequence"/>
</dbReference>
<evidence type="ECO:0000313" key="1">
    <source>
        <dbReference type="EMBL" id="KAK4016159.1"/>
    </source>
</evidence>
<dbReference type="EMBL" id="JAOYFB010000005">
    <property type="protein sequence ID" value="KAK4016159.1"/>
    <property type="molecule type" value="Genomic_DNA"/>
</dbReference>
<evidence type="ECO:0000313" key="2">
    <source>
        <dbReference type="Proteomes" id="UP001234178"/>
    </source>
</evidence>
<reference evidence="1 2" key="1">
    <citation type="journal article" date="2023" name="Nucleic Acids Res.">
        <title>The hologenome of Daphnia magna reveals possible DNA methylation and microbiome-mediated evolution of the host genome.</title>
        <authorList>
            <person name="Chaturvedi A."/>
            <person name="Li X."/>
            <person name="Dhandapani V."/>
            <person name="Marshall H."/>
            <person name="Kissane S."/>
            <person name="Cuenca-Cambronero M."/>
            <person name="Asole G."/>
            <person name="Calvet F."/>
            <person name="Ruiz-Romero M."/>
            <person name="Marangio P."/>
            <person name="Guigo R."/>
            <person name="Rago D."/>
            <person name="Mirbahai L."/>
            <person name="Eastwood N."/>
            <person name="Colbourne J.K."/>
            <person name="Zhou J."/>
            <person name="Mallon E."/>
            <person name="Orsini L."/>
        </authorList>
    </citation>
    <scope>NUCLEOTIDE SEQUENCE [LARGE SCALE GENOMIC DNA]</scope>
    <source>
        <strain evidence="1">LRV0_1</strain>
    </source>
</reference>
<comment type="caution">
    <text evidence="1">The sequence shown here is derived from an EMBL/GenBank/DDBJ whole genome shotgun (WGS) entry which is preliminary data.</text>
</comment>
<organism evidence="1 2">
    <name type="scientific">Daphnia magna</name>
    <dbReference type="NCBI Taxonomy" id="35525"/>
    <lineage>
        <taxon>Eukaryota</taxon>
        <taxon>Metazoa</taxon>
        <taxon>Ecdysozoa</taxon>
        <taxon>Arthropoda</taxon>
        <taxon>Crustacea</taxon>
        <taxon>Branchiopoda</taxon>
        <taxon>Diplostraca</taxon>
        <taxon>Cladocera</taxon>
        <taxon>Anomopoda</taxon>
        <taxon>Daphniidae</taxon>
        <taxon>Daphnia</taxon>
    </lineage>
</organism>
<keyword evidence="2" id="KW-1185">Reference proteome</keyword>
<proteinExistence type="predicted"/>
<gene>
    <name evidence="1" type="ORF">OUZ56_031116</name>
</gene>
<sequence>MKDVLLTDLCFLGAPLVIATAAAGVPYVAVNPTSFVFDSRDASTTFAIEIPKNWMAFVRGVGFKPVKR</sequence>
<accession>A0ABQ9ZTA8</accession>